<evidence type="ECO:0000256" key="2">
    <source>
        <dbReference type="ARBA" id="ARBA00022670"/>
    </source>
</evidence>
<evidence type="ECO:0000256" key="6">
    <source>
        <dbReference type="RuleBase" id="RU003355"/>
    </source>
</evidence>
<dbReference type="InterPro" id="IPR023828">
    <property type="entry name" value="Peptidase_S8_Ser-AS"/>
</dbReference>
<dbReference type="PRINTS" id="PR00723">
    <property type="entry name" value="SUBTILISIN"/>
</dbReference>
<proteinExistence type="inferred from homology"/>
<keyword evidence="9" id="KW-1185">Reference proteome</keyword>
<evidence type="ECO:0000313" key="9">
    <source>
        <dbReference type="Proteomes" id="UP001594351"/>
    </source>
</evidence>
<evidence type="ECO:0000313" key="8">
    <source>
        <dbReference type="EMBL" id="MFC1849003.1"/>
    </source>
</evidence>
<dbReference type="InterPro" id="IPR023827">
    <property type="entry name" value="Peptidase_S8_Asp-AS"/>
</dbReference>
<dbReference type="PANTHER" id="PTHR43399:SF4">
    <property type="entry name" value="CELL WALL-ASSOCIATED PROTEASE"/>
    <property type="match status" value="1"/>
</dbReference>
<keyword evidence="2 5" id="KW-0645">Protease</keyword>
<comment type="similarity">
    <text evidence="1 5 6">Belongs to the peptidase S8 family.</text>
</comment>
<dbReference type="InterPro" id="IPR036852">
    <property type="entry name" value="Peptidase_S8/S53_dom_sf"/>
</dbReference>
<organism evidence="8 9">
    <name type="scientific">candidate division CSSED10-310 bacterium</name>
    <dbReference type="NCBI Taxonomy" id="2855610"/>
    <lineage>
        <taxon>Bacteria</taxon>
        <taxon>Bacteria division CSSED10-310</taxon>
    </lineage>
</organism>
<feature type="active site" description="Charge relay system" evidence="5">
    <location>
        <position position="174"/>
    </location>
</feature>
<evidence type="ECO:0000256" key="1">
    <source>
        <dbReference type="ARBA" id="ARBA00011073"/>
    </source>
</evidence>
<dbReference type="Gene3D" id="3.40.50.200">
    <property type="entry name" value="Peptidase S8/S53 domain"/>
    <property type="match status" value="1"/>
</dbReference>
<dbReference type="PROSITE" id="PS00136">
    <property type="entry name" value="SUBTILASE_ASP"/>
    <property type="match status" value="1"/>
</dbReference>
<accession>A0ABV6YS35</accession>
<dbReference type="PANTHER" id="PTHR43399">
    <property type="entry name" value="SUBTILISIN-RELATED"/>
    <property type="match status" value="1"/>
</dbReference>
<feature type="active site" description="Charge relay system" evidence="5">
    <location>
        <position position="455"/>
    </location>
</feature>
<dbReference type="InterPro" id="IPR015500">
    <property type="entry name" value="Peptidase_S8_subtilisin-rel"/>
</dbReference>
<dbReference type="PROSITE" id="PS00138">
    <property type="entry name" value="SUBTILASE_SER"/>
    <property type="match status" value="1"/>
</dbReference>
<keyword evidence="3 5" id="KW-0378">Hydrolase</keyword>
<dbReference type="EMBL" id="JBHPBY010000016">
    <property type="protein sequence ID" value="MFC1849003.1"/>
    <property type="molecule type" value="Genomic_DNA"/>
</dbReference>
<dbReference type="Proteomes" id="UP001594351">
    <property type="component" value="Unassembled WGS sequence"/>
</dbReference>
<dbReference type="PROSITE" id="PS51892">
    <property type="entry name" value="SUBTILASE"/>
    <property type="match status" value="1"/>
</dbReference>
<dbReference type="InterPro" id="IPR022398">
    <property type="entry name" value="Peptidase_S8_His-AS"/>
</dbReference>
<evidence type="ECO:0000259" key="7">
    <source>
        <dbReference type="Pfam" id="PF00082"/>
    </source>
</evidence>
<dbReference type="SUPFAM" id="SSF52743">
    <property type="entry name" value="Subtilisin-like"/>
    <property type="match status" value="1"/>
</dbReference>
<protein>
    <submittedName>
        <fullName evidence="8">S8 family serine peptidase</fullName>
    </submittedName>
</protein>
<keyword evidence="4 5" id="KW-0720">Serine protease</keyword>
<sequence>MKRVFSQVLSVFAVVCLIFFTTLVSVASHFEEGVFEKMVNYAGLLDESEIIPGTLLVKYKQGVRAAEKNQLILGYQITKSQSMTRTLGIEKIYFKGDLSSTIDLCRALNKDPRVEYADLNVWFYLSYVPNDPWAIDDGNYTDGNPDQFWLSRVDAHNGWDYTTGDPDIVIAIIDSGVDLDHPDLAANIWTNPGEIPGNGIDDDGNGYVDDVHGYDFAGSAVGALFGDVDDEDSNPDVFYPDPSCGNGIDDNWLDGAADPGVGHGTHCAGLAAGVMDNGVGITGVSGHCSIMAVRVMNAEGSGQPGDIVAGIEYAVAAGADVISMSLGMARSWIGAPAGMEDACNLAYQNGIPVIAASGNGASDGSSNGVSFPAAFASTFAVGSCNTLNQRSRFSDFGGATGSYTDVDVCAFGGEINAAGDGIEEGIWSTYVVSVAGAGNGYNAGDSVYAGAVGTSMATPEVAGLAGLVKSMNPNLSAAQVYNYMRDGAVDIGAPGWDEETGYGKFNLELTLAPLASATASIN</sequence>
<evidence type="ECO:0000256" key="3">
    <source>
        <dbReference type="ARBA" id="ARBA00022801"/>
    </source>
</evidence>
<evidence type="ECO:0000256" key="4">
    <source>
        <dbReference type="ARBA" id="ARBA00022825"/>
    </source>
</evidence>
<evidence type="ECO:0000256" key="5">
    <source>
        <dbReference type="PROSITE-ProRule" id="PRU01240"/>
    </source>
</evidence>
<comment type="caution">
    <text evidence="8">The sequence shown here is derived from an EMBL/GenBank/DDBJ whole genome shotgun (WGS) entry which is preliminary data.</text>
</comment>
<reference evidence="8 9" key="1">
    <citation type="submission" date="2024-09" db="EMBL/GenBank/DDBJ databases">
        <title>Laminarin stimulates single cell rates of sulfate reduction while oxygen inhibits transcriptomic activity in coastal marine sediment.</title>
        <authorList>
            <person name="Lindsay M."/>
            <person name="Orcutt B."/>
            <person name="Emerson D."/>
            <person name="Stepanauskas R."/>
            <person name="D'Angelo T."/>
        </authorList>
    </citation>
    <scope>NUCLEOTIDE SEQUENCE [LARGE SCALE GENOMIC DNA]</scope>
    <source>
        <strain evidence="8">SAG AM-311-K15</strain>
    </source>
</reference>
<feature type="domain" description="Peptidase S8/S53" evidence="7">
    <location>
        <begin position="167"/>
        <end position="503"/>
    </location>
</feature>
<dbReference type="PROSITE" id="PS00137">
    <property type="entry name" value="SUBTILASE_HIS"/>
    <property type="match status" value="1"/>
</dbReference>
<dbReference type="Pfam" id="PF00082">
    <property type="entry name" value="Peptidase_S8"/>
    <property type="match status" value="1"/>
</dbReference>
<dbReference type="InterPro" id="IPR000209">
    <property type="entry name" value="Peptidase_S8/S53_dom"/>
</dbReference>
<feature type="active site" description="Charge relay system" evidence="5">
    <location>
        <position position="263"/>
    </location>
</feature>
<dbReference type="InterPro" id="IPR051048">
    <property type="entry name" value="Peptidase_S8/S53_subtilisin"/>
</dbReference>
<name>A0ABV6YS35_UNCC1</name>
<gene>
    <name evidence="8" type="ORF">ACFL27_02230</name>
</gene>